<dbReference type="GO" id="GO:0002758">
    <property type="term" value="P:innate immune response-activating signaling pathway"/>
    <property type="evidence" value="ECO:0007669"/>
    <property type="project" value="UniProtKB-ARBA"/>
</dbReference>
<keyword evidence="5" id="KW-0611">Plant defense</keyword>
<dbReference type="Proteomes" id="UP000008022">
    <property type="component" value="Unassembled WGS sequence"/>
</dbReference>
<dbReference type="Gene3D" id="1.10.10.10">
    <property type="entry name" value="Winged helix-like DNA-binding domain superfamily/Winged helix DNA-binding domain"/>
    <property type="match status" value="1"/>
</dbReference>
<comment type="similarity">
    <text evidence="1">Belongs to the disease resistance NB-LRR family.</text>
</comment>
<dbReference type="PANTHER" id="PTHR23155:SF934">
    <property type="entry name" value="OS11G0604900 PROTEIN"/>
    <property type="match status" value="1"/>
</dbReference>
<feature type="domain" description="Disease resistance N-terminal" evidence="9">
    <location>
        <begin position="62"/>
        <end position="146"/>
    </location>
</feature>
<dbReference type="PRINTS" id="PR00364">
    <property type="entry name" value="DISEASERSIST"/>
</dbReference>
<dbReference type="GO" id="GO:0042742">
    <property type="term" value="P:defense response to bacterium"/>
    <property type="evidence" value="ECO:0007669"/>
    <property type="project" value="UniProtKB-ARBA"/>
</dbReference>
<dbReference type="InterPro" id="IPR041118">
    <property type="entry name" value="Rx_N"/>
</dbReference>
<sequence>MISTVGGNQGVRIGLETWRFDYAHKVFDGMTHSFLAVELPSVLDLLRARSTMDLVVGASSEAVKSLTGKLGSLLAQEYTLIAGVRDDIQYINDELASMQAFLSKLKRRDVDHDEQRQDWMKQVREVAYDIKDCVDDVGHRLGREPRGSGAAISFQRAWYLLTTLYKRRRIAAEIGNLKLRAQHVSERRTRYGVENLQGNGGGGGSGSGLGVGANAPRDRLAPLPRLIGTMEPVGMDAAIDELQEWFSKGKDGTQQRYLAIVGFGGLGKTTLAMALYRKLGDEFDCRAFVLASQKFHLPTVLRSLVKQFHEKQADASEDTLHGIEGWGDEMLKKKLLEQLTGKRYHILVDDIWSVSAWENIRDSFPKSDKGSCVVVTTRFNSVAEACRRQQGHVHKLKQLDPESSYNLFLQIISANDLCPIRPINARIIMKTCGGLPLAIVVVAGLIASKMKSKIDLTLDQHLVDVDEALSAELGSNLTTEGVTQIINHCYKNLPPDLKTCLLYLSTFPKGRSISRKHLIRRWIAEGFITEEHGKTAEEVAEDSLNELIGRNLIKPIKNSSNGRVKSCQIHDMVLQYIVSKSSDENFIAVIGGHWQTPLPSYKVRRLSVHKSDKQETDMVERMKLSHVLDLDGCKDLSHPHQLKKICNMYQLKYLGLRRTDIDKIPKNIGRLEYLEVLDIRETNVRKLPTSFAKLQRMTHLLAGNKSKRTALKLTEEITKVVALQTLSGIEISGSSTLEEDREQPRDMPIRHSTTTRAEERGNTALHGPHKEASKVDLPKQLRPLEALEKLTNLKKLAIYKLVKFQAKDDELLLSAIEHLSSCSLKFLAIDDSFTGFLESSLSSSQAAPEHLYTLELSGMLSKAPGWIDRLHNLEKLTLSLTSLKTDTLVVLSSLPELFSLTFSLHAADNDSNALKIIHRNTMKSGGKIFVLDEGFEKLKLLHFAAPVLPSLSFLEGAMPELQRLELRFRMVDYMYGLENLSKLQQNQAPILSSYVKYKNCSVAAALQDYAWVATGQYQRGSIPVPGILCSGWHRLMAISLSNRCIRCSVLGEQSVPWAELGANPGCRHVANSSCSLPCEELVLLPTTCSVAASVTLVAVIWKPACTSFTVAHAWCMSGMHSRLGFICPQPTLHLLPWWLAVRKTICKQEQRAFNAGVILVTWLIWKEQNARVFEGKATMVFALCVVIIDEWRMWKVAALFTLGLGCIGALRVLMS</sequence>
<reference evidence="13" key="1">
    <citation type="submission" date="2013-06" db="EMBL/GenBank/DDBJ databases">
        <authorList>
            <person name="Zhao Q."/>
        </authorList>
    </citation>
    <scope>NUCLEOTIDE SEQUENCE</scope>
    <source>
        <strain evidence="13">cv. W1943</strain>
    </source>
</reference>
<dbReference type="CDD" id="cd14798">
    <property type="entry name" value="RX-CC_like"/>
    <property type="match status" value="1"/>
</dbReference>
<dbReference type="InterPro" id="IPR058922">
    <property type="entry name" value="WHD_DRP"/>
</dbReference>
<dbReference type="FunFam" id="1.10.10.10:FF:000322">
    <property type="entry name" value="Probable disease resistance protein At1g63360"/>
    <property type="match status" value="1"/>
</dbReference>
<keyword evidence="6" id="KW-0175">Coiled coil</keyword>
<keyword evidence="13" id="KW-1185">Reference proteome</keyword>
<feature type="domain" description="Disease resistance R13L4/SHOC-2-like LRR" evidence="11">
    <location>
        <begin position="602"/>
        <end position="735"/>
    </location>
</feature>
<keyword evidence="2" id="KW-0433">Leucine-rich repeat</keyword>
<dbReference type="Gene3D" id="1.10.8.430">
    <property type="entry name" value="Helical domain of apoptotic protease-activating factors"/>
    <property type="match status" value="1"/>
</dbReference>
<evidence type="ECO:0000256" key="2">
    <source>
        <dbReference type="ARBA" id="ARBA00022614"/>
    </source>
</evidence>
<keyword evidence="4" id="KW-0547">Nucleotide-binding</keyword>
<proteinExistence type="inferred from homology"/>
<evidence type="ECO:0000256" key="6">
    <source>
        <dbReference type="ARBA" id="ARBA00023054"/>
    </source>
</evidence>
<dbReference type="PANTHER" id="PTHR23155">
    <property type="entry name" value="DISEASE RESISTANCE PROTEIN RP"/>
    <property type="match status" value="1"/>
</dbReference>
<dbReference type="eggNOG" id="KOG4658">
    <property type="taxonomic scope" value="Eukaryota"/>
</dbReference>
<dbReference type="Pfam" id="PF23598">
    <property type="entry name" value="LRR_14"/>
    <property type="match status" value="2"/>
</dbReference>
<evidence type="ECO:0000256" key="5">
    <source>
        <dbReference type="ARBA" id="ARBA00022821"/>
    </source>
</evidence>
<evidence type="ECO:0000256" key="7">
    <source>
        <dbReference type="SAM" id="MobiDB-lite"/>
    </source>
</evidence>
<dbReference type="Gene3D" id="3.80.10.10">
    <property type="entry name" value="Ribonuclease Inhibitor"/>
    <property type="match status" value="1"/>
</dbReference>
<feature type="domain" description="Disease resistance protein winged helix" evidence="10">
    <location>
        <begin position="507"/>
        <end position="574"/>
    </location>
</feature>
<evidence type="ECO:0008006" key="14">
    <source>
        <dbReference type="Google" id="ProtNLM"/>
    </source>
</evidence>
<evidence type="ECO:0000313" key="13">
    <source>
        <dbReference type="Proteomes" id="UP000008022"/>
    </source>
</evidence>
<dbReference type="InterPro" id="IPR032675">
    <property type="entry name" value="LRR_dom_sf"/>
</dbReference>
<dbReference type="Gene3D" id="3.40.50.300">
    <property type="entry name" value="P-loop containing nucleotide triphosphate hydrolases"/>
    <property type="match status" value="1"/>
</dbReference>
<evidence type="ECO:0000259" key="10">
    <source>
        <dbReference type="Pfam" id="PF23559"/>
    </source>
</evidence>
<feature type="domain" description="NB-ARC" evidence="8">
    <location>
        <begin position="237"/>
        <end position="416"/>
    </location>
</feature>
<dbReference type="Gene3D" id="1.20.5.4130">
    <property type="match status" value="1"/>
</dbReference>
<dbReference type="AlphaFoldDB" id="A0A0E0RAQ5"/>
<organism evidence="12 13">
    <name type="scientific">Oryza rufipogon</name>
    <name type="common">Brownbeard rice</name>
    <name type="synonym">Asian wild rice</name>
    <dbReference type="NCBI Taxonomy" id="4529"/>
    <lineage>
        <taxon>Eukaryota</taxon>
        <taxon>Viridiplantae</taxon>
        <taxon>Streptophyta</taxon>
        <taxon>Embryophyta</taxon>
        <taxon>Tracheophyta</taxon>
        <taxon>Spermatophyta</taxon>
        <taxon>Magnoliopsida</taxon>
        <taxon>Liliopsida</taxon>
        <taxon>Poales</taxon>
        <taxon>Poaceae</taxon>
        <taxon>BOP clade</taxon>
        <taxon>Oryzoideae</taxon>
        <taxon>Oryzeae</taxon>
        <taxon>Oryzinae</taxon>
        <taxon>Oryza</taxon>
    </lineage>
</organism>
<accession>A0A0E0RAQ5</accession>
<evidence type="ECO:0000259" key="8">
    <source>
        <dbReference type="Pfam" id="PF00931"/>
    </source>
</evidence>
<dbReference type="InterPro" id="IPR055414">
    <property type="entry name" value="LRR_R13L4/SHOC2-like"/>
</dbReference>
<evidence type="ECO:0000256" key="3">
    <source>
        <dbReference type="ARBA" id="ARBA00022737"/>
    </source>
</evidence>
<evidence type="ECO:0000256" key="4">
    <source>
        <dbReference type="ARBA" id="ARBA00022741"/>
    </source>
</evidence>
<evidence type="ECO:0000313" key="12">
    <source>
        <dbReference type="EnsemblPlants" id="ORUFI11G20720.2"/>
    </source>
</evidence>
<dbReference type="SUPFAM" id="SSF52058">
    <property type="entry name" value="L domain-like"/>
    <property type="match status" value="1"/>
</dbReference>
<name>A0A0E0RAQ5_ORYRU</name>
<keyword evidence="3" id="KW-0677">Repeat</keyword>
<feature type="region of interest" description="Disordered" evidence="7">
    <location>
        <begin position="734"/>
        <end position="774"/>
    </location>
</feature>
<dbReference type="InterPro" id="IPR002182">
    <property type="entry name" value="NB-ARC"/>
</dbReference>
<evidence type="ECO:0000259" key="9">
    <source>
        <dbReference type="Pfam" id="PF18052"/>
    </source>
</evidence>
<dbReference type="InterPro" id="IPR042197">
    <property type="entry name" value="Apaf_helical"/>
</dbReference>
<evidence type="ECO:0000256" key="1">
    <source>
        <dbReference type="ARBA" id="ARBA00008894"/>
    </source>
</evidence>
<dbReference type="GO" id="GO:0009626">
    <property type="term" value="P:plant-type hypersensitive response"/>
    <property type="evidence" value="ECO:0007669"/>
    <property type="project" value="UniProtKB-ARBA"/>
</dbReference>
<dbReference type="GO" id="GO:0043531">
    <property type="term" value="F:ADP binding"/>
    <property type="evidence" value="ECO:0007669"/>
    <property type="project" value="InterPro"/>
</dbReference>
<dbReference type="EnsemblPlants" id="ORUFI11G20720.2">
    <property type="protein sequence ID" value="ORUFI11G20720.2"/>
    <property type="gene ID" value="ORUFI11G20720"/>
</dbReference>
<reference evidence="12" key="2">
    <citation type="submission" date="2015-06" db="UniProtKB">
        <authorList>
            <consortium name="EnsemblPlants"/>
        </authorList>
    </citation>
    <scope>IDENTIFICATION</scope>
</reference>
<dbReference type="InterPro" id="IPR044974">
    <property type="entry name" value="Disease_R_plants"/>
</dbReference>
<protein>
    <recommendedName>
        <fullName evidence="14">AAA+ ATPase domain-containing protein</fullName>
    </recommendedName>
</protein>
<evidence type="ECO:0000259" key="11">
    <source>
        <dbReference type="Pfam" id="PF23598"/>
    </source>
</evidence>
<dbReference type="Pfam" id="PF00931">
    <property type="entry name" value="NB-ARC"/>
    <property type="match status" value="1"/>
</dbReference>
<dbReference type="STRING" id="4529.A0A0E0RAQ5"/>
<dbReference type="Pfam" id="PF23559">
    <property type="entry name" value="WHD_DRP"/>
    <property type="match status" value="1"/>
</dbReference>
<dbReference type="Gramene" id="ORUFI11G20720.2">
    <property type="protein sequence ID" value="ORUFI11G20720.2"/>
    <property type="gene ID" value="ORUFI11G20720"/>
</dbReference>
<dbReference type="SUPFAM" id="SSF52540">
    <property type="entry name" value="P-loop containing nucleoside triphosphate hydrolases"/>
    <property type="match status" value="1"/>
</dbReference>
<dbReference type="Pfam" id="PF18052">
    <property type="entry name" value="Rx_N"/>
    <property type="match status" value="1"/>
</dbReference>
<dbReference type="InterPro" id="IPR036388">
    <property type="entry name" value="WH-like_DNA-bd_sf"/>
</dbReference>
<dbReference type="InterPro" id="IPR038005">
    <property type="entry name" value="RX-like_CC"/>
</dbReference>
<feature type="domain" description="Disease resistance R13L4/SHOC-2-like LRR" evidence="11">
    <location>
        <begin position="784"/>
        <end position="1005"/>
    </location>
</feature>
<dbReference type="InterPro" id="IPR027417">
    <property type="entry name" value="P-loop_NTPase"/>
</dbReference>